<dbReference type="InterPro" id="IPR000515">
    <property type="entry name" value="MetI-like"/>
</dbReference>
<keyword evidence="4 7" id="KW-0812">Transmembrane</keyword>
<dbReference type="CDD" id="cd06261">
    <property type="entry name" value="TM_PBP2"/>
    <property type="match status" value="1"/>
</dbReference>
<reference evidence="9" key="1">
    <citation type="submission" date="2021-02" db="EMBL/GenBank/DDBJ databases">
        <title>Genome sequence of Rhodospirillales sp. strain TMPK1 isolated from soil.</title>
        <authorList>
            <person name="Nakai R."/>
            <person name="Kusada H."/>
            <person name="Tamaki H."/>
        </authorList>
    </citation>
    <scope>NUCLEOTIDE SEQUENCE</scope>
    <source>
        <strain evidence="9">TMPK1</strain>
    </source>
</reference>
<dbReference type="AlphaFoldDB" id="A0A8S8XC51"/>
<feature type="domain" description="ABC transmembrane type-1" evidence="8">
    <location>
        <begin position="56"/>
        <end position="236"/>
    </location>
</feature>
<dbReference type="Gene3D" id="1.10.3720.10">
    <property type="entry name" value="MetI-like"/>
    <property type="match status" value="1"/>
</dbReference>
<evidence type="ECO:0000256" key="6">
    <source>
        <dbReference type="ARBA" id="ARBA00023136"/>
    </source>
</evidence>
<keyword evidence="3" id="KW-1003">Cell membrane</keyword>
<dbReference type="PROSITE" id="PS50928">
    <property type="entry name" value="ABC_TM1"/>
    <property type="match status" value="1"/>
</dbReference>
<evidence type="ECO:0000259" key="8">
    <source>
        <dbReference type="PROSITE" id="PS50928"/>
    </source>
</evidence>
<protein>
    <recommendedName>
        <fullName evidence="8">ABC transmembrane type-1 domain-containing protein</fullName>
    </recommendedName>
</protein>
<evidence type="ECO:0000256" key="4">
    <source>
        <dbReference type="ARBA" id="ARBA00022692"/>
    </source>
</evidence>
<feature type="transmembrane region" description="Helical" evidence="7">
    <location>
        <begin position="174"/>
        <end position="197"/>
    </location>
</feature>
<gene>
    <name evidence="9" type="ORF">TMPK1_14660</name>
</gene>
<accession>A0A8S8XC51</accession>
<proteinExistence type="inferred from homology"/>
<dbReference type="GO" id="GO:0055085">
    <property type="term" value="P:transmembrane transport"/>
    <property type="evidence" value="ECO:0007669"/>
    <property type="project" value="InterPro"/>
</dbReference>
<comment type="similarity">
    <text evidence="7">Belongs to the binding-protein-dependent transport system permease family.</text>
</comment>
<dbReference type="PANTHER" id="PTHR30151:SF20">
    <property type="entry name" value="ABC TRANSPORTER PERMEASE PROTEIN HI_0355-RELATED"/>
    <property type="match status" value="1"/>
</dbReference>
<feature type="transmembrane region" description="Helical" evidence="7">
    <location>
        <begin position="217"/>
        <end position="239"/>
    </location>
</feature>
<name>A0A8S8XC51_9PROT</name>
<feature type="transmembrane region" description="Helical" evidence="7">
    <location>
        <begin position="94"/>
        <end position="116"/>
    </location>
</feature>
<comment type="caution">
    <text evidence="9">The sequence shown here is derived from an EMBL/GenBank/DDBJ whole genome shotgun (WGS) entry which is preliminary data.</text>
</comment>
<evidence type="ECO:0000313" key="10">
    <source>
        <dbReference type="Proteomes" id="UP000681075"/>
    </source>
</evidence>
<sequence length="250" mass="27496">MKRAAAIRWLLIALLVALLELACSLRWIDPTAIIPPSAMLMGAMKIVLIGEWQRAIVETLTTVAIAVALSSAVGLLLGWALTRAPRLRRAVDPLLASWYAIPTFVFYPLFIVLFGLGRWPLVAIGFLFAVVAMTLSTIQGIERVPRTLLRAAQAMRLTRTQTALRVVLPSAAPWLFAGLKLVVAYAFIGVVAGEFILANEGFGHRIAFAYNNFDNRAMYGAILLLLVFVATLNASLAGWEKRLLRRRGLR</sequence>
<feature type="transmembrane region" description="Helical" evidence="7">
    <location>
        <begin position="60"/>
        <end position="82"/>
    </location>
</feature>
<keyword evidence="5 7" id="KW-1133">Transmembrane helix</keyword>
<feature type="transmembrane region" description="Helical" evidence="7">
    <location>
        <begin position="122"/>
        <end position="141"/>
    </location>
</feature>
<organism evidence="9 10">
    <name type="scientific">Roseiterribacter gracilis</name>
    <dbReference type="NCBI Taxonomy" id="2812848"/>
    <lineage>
        <taxon>Bacteria</taxon>
        <taxon>Pseudomonadati</taxon>
        <taxon>Pseudomonadota</taxon>
        <taxon>Alphaproteobacteria</taxon>
        <taxon>Rhodospirillales</taxon>
        <taxon>Roseiterribacteraceae</taxon>
        <taxon>Roseiterribacter</taxon>
    </lineage>
</organism>
<dbReference type="EMBL" id="BOPV01000001">
    <property type="protein sequence ID" value="GIL39229.1"/>
    <property type="molecule type" value="Genomic_DNA"/>
</dbReference>
<dbReference type="Pfam" id="PF00528">
    <property type="entry name" value="BPD_transp_1"/>
    <property type="match status" value="1"/>
</dbReference>
<evidence type="ECO:0000313" key="9">
    <source>
        <dbReference type="EMBL" id="GIL39229.1"/>
    </source>
</evidence>
<comment type="subcellular location">
    <subcellularLocation>
        <location evidence="1 7">Cell membrane</location>
        <topology evidence="1 7">Multi-pass membrane protein</topology>
    </subcellularLocation>
</comment>
<evidence type="ECO:0000256" key="2">
    <source>
        <dbReference type="ARBA" id="ARBA00022448"/>
    </source>
</evidence>
<dbReference type="RefSeq" id="WP_420242328.1">
    <property type="nucleotide sequence ID" value="NZ_BOPV01000001.1"/>
</dbReference>
<keyword evidence="6 7" id="KW-0472">Membrane</keyword>
<dbReference type="PANTHER" id="PTHR30151">
    <property type="entry name" value="ALKANE SULFONATE ABC TRANSPORTER-RELATED, MEMBRANE SUBUNIT"/>
    <property type="match status" value="1"/>
</dbReference>
<evidence type="ECO:0000256" key="3">
    <source>
        <dbReference type="ARBA" id="ARBA00022475"/>
    </source>
</evidence>
<evidence type="ECO:0000256" key="7">
    <source>
        <dbReference type="RuleBase" id="RU363032"/>
    </source>
</evidence>
<keyword evidence="2 7" id="KW-0813">Transport</keyword>
<dbReference type="GO" id="GO:0005886">
    <property type="term" value="C:plasma membrane"/>
    <property type="evidence" value="ECO:0007669"/>
    <property type="project" value="UniProtKB-SubCell"/>
</dbReference>
<dbReference type="Proteomes" id="UP000681075">
    <property type="component" value="Unassembled WGS sequence"/>
</dbReference>
<evidence type="ECO:0000256" key="5">
    <source>
        <dbReference type="ARBA" id="ARBA00022989"/>
    </source>
</evidence>
<dbReference type="InterPro" id="IPR035906">
    <property type="entry name" value="MetI-like_sf"/>
</dbReference>
<evidence type="ECO:0000256" key="1">
    <source>
        <dbReference type="ARBA" id="ARBA00004651"/>
    </source>
</evidence>
<dbReference type="SUPFAM" id="SSF161098">
    <property type="entry name" value="MetI-like"/>
    <property type="match status" value="1"/>
</dbReference>
<keyword evidence="10" id="KW-1185">Reference proteome</keyword>